<name>W9S0S2_9ROSA</name>
<feature type="transmembrane region" description="Helical" evidence="1">
    <location>
        <begin position="15"/>
        <end position="33"/>
    </location>
</feature>
<organism evidence="2 3">
    <name type="scientific">Morus notabilis</name>
    <dbReference type="NCBI Taxonomy" id="981085"/>
    <lineage>
        <taxon>Eukaryota</taxon>
        <taxon>Viridiplantae</taxon>
        <taxon>Streptophyta</taxon>
        <taxon>Embryophyta</taxon>
        <taxon>Tracheophyta</taxon>
        <taxon>Spermatophyta</taxon>
        <taxon>Magnoliopsida</taxon>
        <taxon>eudicotyledons</taxon>
        <taxon>Gunneridae</taxon>
        <taxon>Pentapetalae</taxon>
        <taxon>rosids</taxon>
        <taxon>fabids</taxon>
        <taxon>Rosales</taxon>
        <taxon>Moraceae</taxon>
        <taxon>Moreae</taxon>
        <taxon>Morus</taxon>
    </lineage>
</organism>
<accession>W9S0S2</accession>
<dbReference type="Proteomes" id="UP000030645">
    <property type="component" value="Unassembled WGS sequence"/>
</dbReference>
<proteinExistence type="predicted"/>
<keyword evidence="1" id="KW-0472">Membrane</keyword>
<dbReference type="AlphaFoldDB" id="W9S0S2"/>
<sequence>MNPFKSSFGSAIRDIHSYSYFFVLVIWSSELVCRKPVLVRLDSICFLPPVLPLLTAFCASCLWNYGNYGFTPPAWTAELDSIQ</sequence>
<feature type="transmembrane region" description="Helical" evidence="1">
    <location>
        <begin position="45"/>
        <end position="65"/>
    </location>
</feature>
<keyword evidence="1" id="KW-0812">Transmembrane</keyword>
<reference evidence="3" key="1">
    <citation type="submission" date="2013-01" db="EMBL/GenBank/DDBJ databases">
        <title>Draft Genome Sequence of a Mulberry Tree, Morus notabilis C.K. Schneid.</title>
        <authorList>
            <person name="He N."/>
            <person name="Zhao S."/>
        </authorList>
    </citation>
    <scope>NUCLEOTIDE SEQUENCE</scope>
</reference>
<evidence type="ECO:0000313" key="3">
    <source>
        <dbReference type="Proteomes" id="UP000030645"/>
    </source>
</evidence>
<evidence type="ECO:0000256" key="1">
    <source>
        <dbReference type="SAM" id="Phobius"/>
    </source>
</evidence>
<gene>
    <name evidence="2" type="ORF">L484_020549</name>
</gene>
<keyword evidence="3" id="KW-1185">Reference proteome</keyword>
<protein>
    <submittedName>
        <fullName evidence="2">Uncharacterized protein</fullName>
    </submittedName>
</protein>
<evidence type="ECO:0000313" key="2">
    <source>
        <dbReference type="EMBL" id="EXC20329.1"/>
    </source>
</evidence>
<dbReference type="EMBL" id="KE345913">
    <property type="protein sequence ID" value="EXC20329.1"/>
    <property type="molecule type" value="Genomic_DNA"/>
</dbReference>
<keyword evidence="1" id="KW-1133">Transmembrane helix</keyword>